<evidence type="ECO:0000313" key="3">
    <source>
        <dbReference type="Proteomes" id="UP000469558"/>
    </source>
</evidence>
<dbReference type="EMBL" id="QGMK01001409">
    <property type="protein sequence ID" value="TVY68825.1"/>
    <property type="molecule type" value="Genomic_DNA"/>
</dbReference>
<feature type="region of interest" description="Disordered" evidence="1">
    <location>
        <begin position="64"/>
        <end position="90"/>
    </location>
</feature>
<feature type="compositionally biased region" description="Basic and acidic residues" evidence="1">
    <location>
        <begin position="72"/>
        <end position="90"/>
    </location>
</feature>
<dbReference type="InterPro" id="IPR018824">
    <property type="entry name" value="Conidiation-specific_6"/>
</dbReference>
<gene>
    <name evidence="2" type="ORF">LSUE1_G007626</name>
</gene>
<evidence type="ECO:0000256" key="1">
    <source>
        <dbReference type="SAM" id="MobiDB-lite"/>
    </source>
</evidence>
<reference evidence="2 3" key="1">
    <citation type="submission" date="2018-05" db="EMBL/GenBank/DDBJ databases">
        <title>Genome sequencing and assembly of the regulated plant pathogen Lachnellula willkommii and related sister species for the development of diagnostic species identification markers.</title>
        <authorList>
            <person name="Giroux E."/>
            <person name="Bilodeau G."/>
        </authorList>
    </citation>
    <scope>NUCLEOTIDE SEQUENCE [LARGE SCALE GENOMIC DNA]</scope>
    <source>
        <strain evidence="2 3">CBS 268.59</strain>
    </source>
</reference>
<sequence length="90" mass="10087">MADAPTDSIHHLQDFAQRPKLVKTLPSPRKSAKKKPCLATRRSAVWMMIKIMLAMWLVGSKRNAISNPNTSEKAKADAQKKLDTLESKQT</sequence>
<comment type="caution">
    <text evidence="2">The sequence shown here is derived from an EMBL/GenBank/DDBJ whole genome shotgun (WGS) entry which is preliminary data.</text>
</comment>
<organism evidence="2 3">
    <name type="scientific">Lachnellula suecica</name>
    <dbReference type="NCBI Taxonomy" id="602035"/>
    <lineage>
        <taxon>Eukaryota</taxon>
        <taxon>Fungi</taxon>
        <taxon>Dikarya</taxon>
        <taxon>Ascomycota</taxon>
        <taxon>Pezizomycotina</taxon>
        <taxon>Leotiomycetes</taxon>
        <taxon>Helotiales</taxon>
        <taxon>Lachnaceae</taxon>
        <taxon>Lachnellula</taxon>
    </lineage>
</organism>
<name>A0A8T9BXL7_9HELO</name>
<dbReference type="Proteomes" id="UP000469558">
    <property type="component" value="Unassembled WGS sequence"/>
</dbReference>
<dbReference type="AlphaFoldDB" id="A0A8T9BXL7"/>
<proteinExistence type="predicted"/>
<evidence type="ECO:0000313" key="2">
    <source>
        <dbReference type="EMBL" id="TVY68825.1"/>
    </source>
</evidence>
<feature type="region of interest" description="Disordered" evidence="1">
    <location>
        <begin position="1"/>
        <end position="36"/>
    </location>
</feature>
<dbReference type="Pfam" id="PF10346">
    <property type="entry name" value="Con-6"/>
    <property type="match status" value="1"/>
</dbReference>
<protein>
    <submittedName>
        <fullName evidence="2">Uncharacterized protein</fullName>
    </submittedName>
</protein>
<accession>A0A8T9BXL7</accession>
<keyword evidence="3" id="KW-1185">Reference proteome</keyword>